<evidence type="ECO:0000256" key="1">
    <source>
        <dbReference type="SAM" id="Phobius"/>
    </source>
</evidence>
<name>A0ABW1K4F1_9ACTN</name>
<keyword evidence="1" id="KW-0812">Transmembrane</keyword>
<feature type="transmembrane region" description="Helical" evidence="1">
    <location>
        <begin position="130"/>
        <end position="147"/>
    </location>
</feature>
<accession>A0ABW1K4F1</accession>
<feature type="transmembrane region" description="Helical" evidence="1">
    <location>
        <begin position="167"/>
        <end position="188"/>
    </location>
</feature>
<dbReference type="RefSeq" id="WP_377419268.1">
    <property type="nucleotide sequence ID" value="NZ_JBHSPR010000007.1"/>
</dbReference>
<keyword evidence="1" id="KW-1133">Transmembrane helix</keyword>
<keyword evidence="3" id="KW-1185">Reference proteome</keyword>
<dbReference type="Pfam" id="PF11188">
    <property type="entry name" value="DUF2975"/>
    <property type="match status" value="1"/>
</dbReference>
<keyword evidence="1" id="KW-0472">Membrane</keyword>
<feature type="transmembrane region" description="Helical" evidence="1">
    <location>
        <begin position="92"/>
        <end position="110"/>
    </location>
</feature>
<reference evidence="3" key="1">
    <citation type="journal article" date="2019" name="Int. J. Syst. Evol. Microbiol.">
        <title>The Global Catalogue of Microorganisms (GCM) 10K type strain sequencing project: providing services to taxonomists for standard genome sequencing and annotation.</title>
        <authorList>
            <consortium name="The Broad Institute Genomics Platform"/>
            <consortium name="The Broad Institute Genome Sequencing Center for Infectious Disease"/>
            <person name="Wu L."/>
            <person name="Ma J."/>
        </authorList>
    </citation>
    <scope>NUCLEOTIDE SEQUENCE [LARGE SCALE GENOMIC DNA]</scope>
    <source>
        <strain evidence="3">ZS-35-S2</strain>
    </source>
</reference>
<feature type="transmembrane region" description="Helical" evidence="1">
    <location>
        <begin position="12"/>
        <end position="33"/>
    </location>
</feature>
<proteinExistence type="predicted"/>
<dbReference type="InterPro" id="IPR021354">
    <property type="entry name" value="DUF2975"/>
</dbReference>
<gene>
    <name evidence="2" type="ORF">ACFP2T_08085</name>
</gene>
<dbReference type="EMBL" id="JBHSPR010000007">
    <property type="protein sequence ID" value="MFC6016152.1"/>
    <property type="molecule type" value="Genomic_DNA"/>
</dbReference>
<comment type="caution">
    <text evidence="2">The sequence shown here is derived from an EMBL/GenBank/DDBJ whole genome shotgun (WGS) entry which is preliminary data.</text>
</comment>
<dbReference type="Proteomes" id="UP001596203">
    <property type="component" value="Unassembled WGS sequence"/>
</dbReference>
<evidence type="ECO:0000313" key="3">
    <source>
        <dbReference type="Proteomes" id="UP001596203"/>
    </source>
</evidence>
<evidence type="ECO:0000313" key="2">
    <source>
        <dbReference type="EMBL" id="MFC6016152.1"/>
    </source>
</evidence>
<sequence>MSFLGKLRRPDWFGEMQALLVLGLVGTGLAVVVTGVRTVLGDSPVIAQLPADAMTDVAGPVAGLDDGVTIGPDSIVEVQIADPSIHQVVAEALTSLPTVLVVVSTLLMLLRIVRRARRGDPFTAGTVRQLRILAVLVIAGGAVAGTVENLAALDLSLTVTEETAYTVWQLPAGWLLAGFGLMAIAEVVNRGAVMRDELDTVI</sequence>
<protein>
    <submittedName>
        <fullName evidence="2">DUF2975 domain-containing protein</fullName>
    </submittedName>
</protein>
<organism evidence="2 3">
    <name type="scientific">Plantactinospora solaniradicis</name>
    <dbReference type="NCBI Taxonomy" id="1723736"/>
    <lineage>
        <taxon>Bacteria</taxon>
        <taxon>Bacillati</taxon>
        <taxon>Actinomycetota</taxon>
        <taxon>Actinomycetes</taxon>
        <taxon>Micromonosporales</taxon>
        <taxon>Micromonosporaceae</taxon>
        <taxon>Plantactinospora</taxon>
    </lineage>
</organism>